<dbReference type="Pfam" id="PF03372">
    <property type="entry name" value="Exo_endo_phos"/>
    <property type="match status" value="1"/>
</dbReference>
<dbReference type="PANTHER" id="PTHR14859:SF15">
    <property type="entry name" value="ENDONUCLEASE_EXONUCLEASE_PHOSPHATASE DOMAIN-CONTAINING PROTEIN"/>
    <property type="match status" value="1"/>
</dbReference>
<dbReference type="Gene3D" id="3.60.10.10">
    <property type="entry name" value="Endonuclease/exonuclease/phosphatase"/>
    <property type="match status" value="1"/>
</dbReference>
<dbReference type="GO" id="GO:0006506">
    <property type="term" value="P:GPI anchor biosynthetic process"/>
    <property type="evidence" value="ECO:0007669"/>
    <property type="project" value="TreeGrafter"/>
</dbReference>
<evidence type="ECO:0000313" key="4">
    <source>
        <dbReference type="Proteomes" id="UP000198984"/>
    </source>
</evidence>
<dbReference type="PANTHER" id="PTHR14859">
    <property type="entry name" value="CALCOFLUOR WHITE HYPERSENSITIVE PROTEIN PRECURSOR"/>
    <property type="match status" value="1"/>
</dbReference>
<accession>A0A1H7LI56</accession>
<keyword evidence="1" id="KW-0732">Signal</keyword>
<name>A0A1H7LI56_9BACT</name>
<dbReference type="InterPro" id="IPR051916">
    <property type="entry name" value="GPI-anchor_lipid_remodeler"/>
</dbReference>
<keyword evidence="3" id="KW-0378">Hydrolase</keyword>
<feature type="signal peptide" evidence="1">
    <location>
        <begin position="1"/>
        <end position="22"/>
    </location>
</feature>
<protein>
    <submittedName>
        <fullName evidence="3">Metal-dependent hydrolase, endonuclease/exonuclease/phosphatase family</fullName>
    </submittedName>
</protein>
<gene>
    <name evidence="3" type="ORF">SAMN04488505_1011265</name>
</gene>
<reference evidence="3 4" key="1">
    <citation type="submission" date="2016-10" db="EMBL/GenBank/DDBJ databases">
        <authorList>
            <person name="de Groot N.N."/>
        </authorList>
    </citation>
    <scope>NUCLEOTIDE SEQUENCE [LARGE SCALE GENOMIC DNA]</scope>
    <source>
        <strain evidence="3 4">DSM 21039</strain>
    </source>
</reference>
<dbReference type="STRING" id="573321.SAMN04488505_1011265"/>
<dbReference type="OrthoDB" id="5447300at2"/>
<dbReference type="AlphaFoldDB" id="A0A1H7LI56"/>
<dbReference type="PROSITE" id="PS51257">
    <property type="entry name" value="PROKAR_LIPOPROTEIN"/>
    <property type="match status" value="1"/>
</dbReference>
<dbReference type="InterPro" id="IPR036691">
    <property type="entry name" value="Endo/exonu/phosph_ase_sf"/>
</dbReference>
<proteinExistence type="predicted"/>
<feature type="chain" id="PRO_5011513935" evidence="1">
    <location>
        <begin position="23"/>
        <end position="270"/>
    </location>
</feature>
<sequence length="270" mass="29240">MKYCIIISLCILLAACSTNKTATGTEAMPVDTIKVLTYNIHHANPPSKKDVIDLDAIAGVINQQHPDFVALQEVDVHTGRSGRDVHEAEVLAVKTGMHAQFAKGIPYDGGEYGIAVLSRYPIKEGHAYQLPSAPGSKGEPRALCTVKVKLKNGRRVMMASTHLDVLKPDTDRLLQMREISRLLGQAGMPVILAGDFNAKPGSAAIQVLDSAFTRTCDNCPFTIPVDAPNRTIDLIAYAPAKAFRVIEHTVIPERYASDHLPVAAKLVLVQ</sequence>
<dbReference type="EMBL" id="FOBB01000001">
    <property type="protein sequence ID" value="SEK98489.1"/>
    <property type="molecule type" value="Genomic_DNA"/>
</dbReference>
<organism evidence="3 4">
    <name type="scientific">Chitinophaga rupis</name>
    <dbReference type="NCBI Taxonomy" id="573321"/>
    <lineage>
        <taxon>Bacteria</taxon>
        <taxon>Pseudomonadati</taxon>
        <taxon>Bacteroidota</taxon>
        <taxon>Chitinophagia</taxon>
        <taxon>Chitinophagales</taxon>
        <taxon>Chitinophagaceae</taxon>
        <taxon>Chitinophaga</taxon>
    </lineage>
</organism>
<keyword evidence="3" id="KW-0269">Exonuclease</keyword>
<keyword evidence="3" id="KW-0540">Nuclease</keyword>
<dbReference type="GO" id="GO:0004527">
    <property type="term" value="F:exonuclease activity"/>
    <property type="evidence" value="ECO:0007669"/>
    <property type="project" value="UniProtKB-KW"/>
</dbReference>
<dbReference type="GO" id="GO:0004519">
    <property type="term" value="F:endonuclease activity"/>
    <property type="evidence" value="ECO:0007669"/>
    <property type="project" value="UniProtKB-KW"/>
</dbReference>
<dbReference type="SUPFAM" id="SSF56219">
    <property type="entry name" value="DNase I-like"/>
    <property type="match status" value="1"/>
</dbReference>
<keyword evidence="4" id="KW-1185">Reference proteome</keyword>
<evidence type="ECO:0000256" key="1">
    <source>
        <dbReference type="SAM" id="SignalP"/>
    </source>
</evidence>
<keyword evidence="3" id="KW-0255">Endonuclease</keyword>
<dbReference type="GO" id="GO:0016020">
    <property type="term" value="C:membrane"/>
    <property type="evidence" value="ECO:0007669"/>
    <property type="project" value="GOC"/>
</dbReference>
<dbReference type="RefSeq" id="WP_089907569.1">
    <property type="nucleotide sequence ID" value="NZ_FOBB01000001.1"/>
</dbReference>
<dbReference type="Proteomes" id="UP000198984">
    <property type="component" value="Unassembled WGS sequence"/>
</dbReference>
<feature type="domain" description="Endonuclease/exonuclease/phosphatase" evidence="2">
    <location>
        <begin position="36"/>
        <end position="259"/>
    </location>
</feature>
<dbReference type="InterPro" id="IPR005135">
    <property type="entry name" value="Endo/exonuclease/phosphatase"/>
</dbReference>
<evidence type="ECO:0000259" key="2">
    <source>
        <dbReference type="Pfam" id="PF03372"/>
    </source>
</evidence>
<evidence type="ECO:0000313" key="3">
    <source>
        <dbReference type="EMBL" id="SEK98489.1"/>
    </source>
</evidence>